<evidence type="ECO:0000313" key="3">
    <source>
        <dbReference type="Proteomes" id="UP001642520"/>
    </source>
</evidence>
<comment type="caution">
    <text evidence="2">The sequence shown here is derived from an EMBL/GenBank/DDBJ whole genome shotgun (WGS) entry which is preliminary data.</text>
</comment>
<dbReference type="Proteomes" id="UP001642520">
    <property type="component" value="Unassembled WGS sequence"/>
</dbReference>
<proteinExistence type="predicted"/>
<name>A0ABP1N797_XYLVO</name>
<sequence length="96" mass="10741">MGKTPKPQPVYVAFTVPLEITYIFSTNIKKLPLKMSSKRILSVDEDSESSVNMANSDSMDILNSDSDSSDVSLPVRRGWTPLVVEDDSDDEDHRNH</sequence>
<keyword evidence="3" id="KW-1185">Reference proteome</keyword>
<accession>A0ABP1N797</accession>
<evidence type="ECO:0000256" key="1">
    <source>
        <dbReference type="SAM" id="MobiDB-lite"/>
    </source>
</evidence>
<gene>
    <name evidence="2" type="ORF">XYLVIOL_LOCUS1903</name>
</gene>
<protein>
    <submittedName>
        <fullName evidence="2">Uncharacterized protein</fullName>
    </submittedName>
</protein>
<organism evidence="2 3">
    <name type="scientific">Xylocopa violacea</name>
    <name type="common">Violet carpenter bee</name>
    <name type="synonym">Apis violacea</name>
    <dbReference type="NCBI Taxonomy" id="135666"/>
    <lineage>
        <taxon>Eukaryota</taxon>
        <taxon>Metazoa</taxon>
        <taxon>Ecdysozoa</taxon>
        <taxon>Arthropoda</taxon>
        <taxon>Hexapoda</taxon>
        <taxon>Insecta</taxon>
        <taxon>Pterygota</taxon>
        <taxon>Neoptera</taxon>
        <taxon>Endopterygota</taxon>
        <taxon>Hymenoptera</taxon>
        <taxon>Apocrita</taxon>
        <taxon>Aculeata</taxon>
        <taxon>Apoidea</taxon>
        <taxon>Anthophila</taxon>
        <taxon>Apidae</taxon>
        <taxon>Xylocopa</taxon>
        <taxon>Xylocopa</taxon>
    </lineage>
</organism>
<feature type="region of interest" description="Disordered" evidence="1">
    <location>
        <begin position="44"/>
        <end position="73"/>
    </location>
</feature>
<reference evidence="2 3" key="1">
    <citation type="submission" date="2024-08" db="EMBL/GenBank/DDBJ databases">
        <authorList>
            <person name="Will J Nash"/>
            <person name="Angela Man"/>
            <person name="Seanna McTaggart"/>
            <person name="Kendall Baker"/>
            <person name="Tom Barker"/>
            <person name="Leah Catchpole"/>
            <person name="Alex Durrant"/>
            <person name="Karim Gharbi"/>
            <person name="Naomi Irish"/>
            <person name="Gemy Kaithakottil"/>
            <person name="Debby Ku"/>
            <person name="Aaliyah Providence"/>
            <person name="Felix Shaw"/>
            <person name="David Swarbreck"/>
            <person name="Chris Watkins"/>
            <person name="Ann M. McCartney"/>
            <person name="Giulio Formenti"/>
            <person name="Alice Mouton"/>
            <person name="Noel Vella"/>
            <person name="Bjorn M von Reumont"/>
            <person name="Adriana Vella"/>
            <person name="Wilfried Haerty"/>
        </authorList>
    </citation>
    <scope>NUCLEOTIDE SEQUENCE [LARGE SCALE GENOMIC DNA]</scope>
</reference>
<dbReference type="EMBL" id="CAXAJV020001286">
    <property type="protein sequence ID" value="CAL7935933.1"/>
    <property type="molecule type" value="Genomic_DNA"/>
</dbReference>
<feature type="compositionally biased region" description="Low complexity" evidence="1">
    <location>
        <begin position="56"/>
        <end position="72"/>
    </location>
</feature>
<evidence type="ECO:0000313" key="2">
    <source>
        <dbReference type="EMBL" id="CAL7935933.1"/>
    </source>
</evidence>